<evidence type="ECO:0000256" key="1">
    <source>
        <dbReference type="ARBA" id="ARBA00007734"/>
    </source>
</evidence>
<dbReference type="InterPro" id="IPR023346">
    <property type="entry name" value="Lysozyme-like_dom_sf"/>
</dbReference>
<dbReference type="PANTHER" id="PTHR37423:SF2">
    <property type="entry name" value="MEMBRANE-BOUND LYTIC MUREIN TRANSGLYCOSYLASE C"/>
    <property type="match status" value="1"/>
</dbReference>
<feature type="domain" description="Transglycosylase SLT" evidence="2">
    <location>
        <begin position="106"/>
        <end position="196"/>
    </location>
</feature>
<dbReference type="CDD" id="cd00254">
    <property type="entry name" value="LT-like"/>
    <property type="match status" value="1"/>
</dbReference>
<dbReference type="Proteomes" id="UP001303211">
    <property type="component" value="Chromosome"/>
</dbReference>
<organism evidence="3 4">
    <name type="scientific">Diaphorobacter limosus</name>
    <dbReference type="NCBI Taxonomy" id="3036128"/>
    <lineage>
        <taxon>Bacteria</taxon>
        <taxon>Pseudomonadati</taxon>
        <taxon>Pseudomonadota</taxon>
        <taxon>Betaproteobacteria</taxon>
        <taxon>Burkholderiales</taxon>
        <taxon>Comamonadaceae</taxon>
        <taxon>Diaphorobacter</taxon>
    </lineage>
</organism>
<accession>A0ABZ0J5H6</accession>
<proteinExistence type="inferred from homology"/>
<evidence type="ECO:0000259" key="2">
    <source>
        <dbReference type="Pfam" id="PF01464"/>
    </source>
</evidence>
<dbReference type="Gene3D" id="1.10.530.10">
    <property type="match status" value="1"/>
</dbReference>
<dbReference type="GO" id="GO:0016829">
    <property type="term" value="F:lyase activity"/>
    <property type="evidence" value="ECO:0007669"/>
    <property type="project" value="UniProtKB-KW"/>
</dbReference>
<reference evidence="3 4" key="1">
    <citation type="submission" date="2023-03" db="EMBL/GenBank/DDBJ databases">
        <title>Diaphorobacter basophil sp. nov., isolated from a sewage-treatment plant.</title>
        <authorList>
            <person name="Yang K."/>
        </authorList>
    </citation>
    <scope>NUCLEOTIDE SEQUENCE [LARGE SCALE GENOMIC DNA]</scope>
    <source>
        <strain evidence="3 4">Y-1</strain>
    </source>
</reference>
<dbReference type="EC" id="4.2.2.n1" evidence="3"/>
<gene>
    <name evidence="3" type="ORF">P4826_17180</name>
</gene>
<dbReference type="PANTHER" id="PTHR37423">
    <property type="entry name" value="SOLUBLE LYTIC MUREIN TRANSGLYCOSYLASE-RELATED"/>
    <property type="match status" value="1"/>
</dbReference>
<evidence type="ECO:0000313" key="3">
    <source>
        <dbReference type="EMBL" id="WOO32103.1"/>
    </source>
</evidence>
<dbReference type="RefSeq" id="WP_317701569.1">
    <property type="nucleotide sequence ID" value="NZ_CP136921.1"/>
</dbReference>
<sequence length="220" mass="24324">MTRGGDSASGLSRRACLASLAVGPSAWLGLPAAAHAGGQLEEPLMDSVRMALSSAVADLAPPEPLFVTTESRLTYLRWLGTMSDRLRRNKPDWEVRRDFLQTVWYESKRAGLDVSLVMGLIQVESAFRKFAVSSVGARGYMQVMPFWTRAIGDGDAGKLFQMQTNLRFGCVILRHYLDRERGDLFMALGRYNGSRGKPPYPNAVFAAQSRWAFQDRAASA</sequence>
<dbReference type="InterPro" id="IPR008258">
    <property type="entry name" value="Transglycosylase_SLT_dom_1"/>
</dbReference>
<dbReference type="SUPFAM" id="SSF53955">
    <property type="entry name" value="Lysozyme-like"/>
    <property type="match status" value="1"/>
</dbReference>
<dbReference type="EMBL" id="CP136921">
    <property type="protein sequence ID" value="WOO32103.1"/>
    <property type="molecule type" value="Genomic_DNA"/>
</dbReference>
<dbReference type="Pfam" id="PF01464">
    <property type="entry name" value="SLT"/>
    <property type="match status" value="1"/>
</dbReference>
<keyword evidence="3" id="KW-0456">Lyase</keyword>
<name>A0ABZ0J5H6_9BURK</name>
<keyword evidence="4" id="KW-1185">Reference proteome</keyword>
<protein>
    <submittedName>
        <fullName evidence="3">Lytic transglycosylase domain-containing protein</fullName>
        <ecNumber evidence="3">4.2.2.n1</ecNumber>
    </submittedName>
</protein>
<evidence type="ECO:0000313" key="4">
    <source>
        <dbReference type="Proteomes" id="UP001303211"/>
    </source>
</evidence>
<comment type="similarity">
    <text evidence="1">Belongs to the transglycosylase Slt family.</text>
</comment>